<feature type="region of interest" description="Disordered" evidence="1">
    <location>
        <begin position="1"/>
        <end position="39"/>
    </location>
</feature>
<dbReference type="AlphaFoldDB" id="D4F7X6"/>
<name>D4F7X6_EDWTA</name>
<protein>
    <submittedName>
        <fullName evidence="2">Uncharacterized protein</fullName>
    </submittedName>
</protein>
<evidence type="ECO:0000256" key="1">
    <source>
        <dbReference type="SAM" id="MobiDB-lite"/>
    </source>
</evidence>
<dbReference type="EMBL" id="ADGK01000246">
    <property type="protein sequence ID" value="EFE22110.1"/>
    <property type="molecule type" value="Genomic_DNA"/>
</dbReference>
<gene>
    <name evidence="2" type="ORF">EDWATA_02862</name>
</gene>
<evidence type="ECO:0000313" key="3">
    <source>
        <dbReference type="Proteomes" id="UP000003692"/>
    </source>
</evidence>
<evidence type="ECO:0000313" key="2">
    <source>
        <dbReference type="EMBL" id="EFE22110.1"/>
    </source>
</evidence>
<comment type="caution">
    <text evidence="2">The sequence shown here is derived from an EMBL/GenBank/DDBJ whole genome shotgun (WGS) entry which is preliminary data.</text>
</comment>
<dbReference type="Proteomes" id="UP000003692">
    <property type="component" value="Unassembled WGS sequence"/>
</dbReference>
<organism evidence="2 3">
    <name type="scientific">Edwardsiella tarda ATCC 23685</name>
    <dbReference type="NCBI Taxonomy" id="500638"/>
    <lineage>
        <taxon>Bacteria</taxon>
        <taxon>Pseudomonadati</taxon>
        <taxon>Pseudomonadota</taxon>
        <taxon>Gammaproteobacteria</taxon>
        <taxon>Enterobacterales</taxon>
        <taxon>Hafniaceae</taxon>
        <taxon>Edwardsiella</taxon>
    </lineage>
</organism>
<proteinExistence type="predicted"/>
<reference evidence="2 3" key="1">
    <citation type="submission" date="2010-02" db="EMBL/GenBank/DDBJ databases">
        <authorList>
            <person name="Weinstock G."/>
            <person name="Sodergren E."/>
            <person name="Clifton S."/>
            <person name="Fulton L."/>
            <person name="Fulton B."/>
            <person name="Courtney L."/>
            <person name="Fronick C."/>
            <person name="Harrison M."/>
            <person name="Strong C."/>
            <person name="Farmer C."/>
            <person name="Delahaunty K."/>
            <person name="Markovic C."/>
            <person name="Hall O."/>
            <person name="Minx P."/>
            <person name="Tomlinson C."/>
            <person name="Mitreva M."/>
            <person name="Nelson J."/>
            <person name="Hou S."/>
            <person name="Wollam A."/>
            <person name="Pepin K.H."/>
            <person name="Johnson M."/>
            <person name="Bhonagiri V."/>
            <person name="Zhang X."/>
            <person name="Suruliraj S."/>
            <person name="Warren W."/>
            <person name="Chinwalla A."/>
            <person name="Mardis E.R."/>
            <person name="Wilson R.K."/>
        </authorList>
    </citation>
    <scope>NUCLEOTIDE SEQUENCE [LARGE SCALE GENOMIC DNA]</scope>
    <source>
        <strain evidence="2 3">ATCC 23685</strain>
    </source>
</reference>
<accession>D4F7X6</accession>
<dbReference type="HOGENOM" id="CLU_3308790_0_0_6"/>
<sequence>MRGHRVLRRGGVMNGAGKAGQGEMTSRHKKAPRRALLND</sequence>